<dbReference type="GO" id="GO:0004198">
    <property type="term" value="F:calcium-dependent cysteine-type endopeptidase activity"/>
    <property type="evidence" value="ECO:0007669"/>
    <property type="project" value="InterPro"/>
</dbReference>
<evidence type="ECO:0000313" key="9">
    <source>
        <dbReference type="EMBL" id="KAK3082918.1"/>
    </source>
</evidence>
<dbReference type="GO" id="GO:0006508">
    <property type="term" value="P:proteolysis"/>
    <property type="evidence" value="ECO:0007669"/>
    <property type="project" value="UniProtKB-KW"/>
</dbReference>
<dbReference type="SUPFAM" id="SSF49758">
    <property type="entry name" value="Calpain large subunit, middle domain (domain III)"/>
    <property type="match status" value="1"/>
</dbReference>
<evidence type="ECO:0000313" key="10">
    <source>
        <dbReference type="Proteomes" id="UP001186944"/>
    </source>
</evidence>
<evidence type="ECO:0000259" key="7">
    <source>
        <dbReference type="PROSITE" id="PS50004"/>
    </source>
</evidence>
<feature type="domain" description="C2" evidence="7">
    <location>
        <begin position="497"/>
        <end position="611"/>
    </location>
</feature>
<keyword evidence="10" id="KW-1185">Reference proteome</keyword>
<dbReference type="PROSITE" id="PS50004">
    <property type="entry name" value="C2"/>
    <property type="match status" value="1"/>
</dbReference>
<keyword evidence="3 6" id="KW-0378">Hydrolase</keyword>
<organism evidence="9 10">
    <name type="scientific">Pinctada imbricata</name>
    <name type="common">Atlantic pearl-oyster</name>
    <name type="synonym">Pinctada martensii</name>
    <dbReference type="NCBI Taxonomy" id="66713"/>
    <lineage>
        <taxon>Eukaryota</taxon>
        <taxon>Metazoa</taxon>
        <taxon>Spiralia</taxon>
        <taxon>Lophotrochozoa</taxon>
        <taxon>Mollusca</taxon>
        <taxon>Bivalvia</taxon>
        <taxon>Autobranchia</taxon>
        <taxon>Pteriomorphia</taxon>
        <taxon>Pterioida</taxon>
        <taxon>Pterioidea</taxon>
        <taxon>Pteriidae</taxon>
        <taxon>Pinctada</taxon>
    </lineage>
</organism>
<dbReference type="PROSITE" id="PS00139">
    <property type="entry name" value="THIOL_PROTEASE_CYS"/>
    <property type="match status" value="1"/>
</dbReference>
<evidence type="ECO:0000256" key="3">
    <source>
        <dbReference type="ARBA" id="ARBA00022801"/>
    </source>
</evidence>
<dbReference type="AlphaFoldDB" id="A0AA88XE17"/>
<dbReference type="InterPro" id="IPR038765">
    <property type="entry name" value="Papain-like_cys_pep_sf"/>
</dbReference>
<dbReference type="PROSITE" id="PS50203">
    <property type="entry name" value="CALPAIN_CAT"/>
    <property type="match status" value="1"/>
</dbReference>
<dbReference type="InterPro" id="IPR035892">
    <property type="entry name" value="C2_domain_sf"/>
</dbReference>
<keyword evidence="2 6" id="KW-0645">Protease</keyword>
<dbReference type="PRINTS" id="PR00704">
    <property type="entry name" value="CALPAIN"/>
</dbReference>
<dbReference type="InterPro" id="IPR022684">
    <property type="entry name" value="Calpain_cysteine_protease"/>
</dbReference>
<evidence type="ECO:0000256" key="2">
    <source>
        <dbReference type="ARBA" id="ARBA00022670"/>
    </source>
</evidence>
<dbReference type="InterPro" id="IPR036213">
    <property type="entry name" value="Calpain_III_sf"/>
</dbReference>
<protein>
    <recommendedName>
        <fullName evidence="11">Calpain-5-like</fullName>
    </recommendedName>
</protein>
<dbReference type="PANTHER" id="PTHR10183">
    <property type="entry name" value="CALPAIN"/>
    <property type="match status" value="1"/>
</dbReference>
<sequence length="643" mass="73894">MISGLFDSATPYNGQKYSHLKKECVSQGRLFEDPEFPPNSKSLFYSQRAPSYIQWKRPGDIVADPKFFDEGASADDFSQGSLGNCWFVAACSCIAEDKKLLKKIVPDMEEQEWSKDNKYAGIFHFRFWQLGEWVDVVIDDYLPVDNSGNLVYVQSKAKNEFWSALLEKAYAKLFGDYESLKGGQAKDAMVDMTGGVGEGFELADVCKSDEDKNKLFKILKKSKEHHSLISASIRATSQHDMEAKMSCGLVKGHAYSVTAVKNIRLGKGLMSYFNREKIHMMRCRNPWGGTEWKGAWSDGSVEWQQVSSSEKKDMGLTFDEDGDFWMTYEDFLCYFTSMDICHMLNTSFISLSKSYREGKALGEWKRGKCGGCSNYPSFLQNPQYKFDVDDAEVEVMISLEQWDGRINRDKGRDNETIGFCVMKTDRNRKYRMHDTLEKVQTTSYSNSRNQFVRLTLTEGRYCIIPTTFEPNVQCKFLLRVYGNSDPSLKELYLDEPPPPDSGIFGIGGKKPKVAATQITVIRAEGLEVQDRDGFSDPYVVIFCEKKKERTRIIKNNINPEWNERMTFYHRKPHEDIDVEIWNYNKIRDELLGAFVIPMSDRTRYSSAHHIQKFDLFGKGKESSMKKPGCLWLKILHTKDMDKI</sequence>
<keyword evidence="4 6" id="KW-0788">Thiol protease</keyword>
<dbReference type="GO" id="GO:0005737">
    <property type="term" value="C:cytoplasm"/>
    <property type="evidence" value="ECO:0007669"/>
    <property type="project" value="TreeGrafter"/>
</dbReference>
<reference evidence="9" key="1">
    <citation type="submission" date="2019-08" db="EMBL/GenBank/DDBJ databases">
        <title>The improved chromosome-level genome for the pearl oyster Pinctada fucata martensii using PacBio sequencing and Hi-C.</title>
        <authorList>
            <person name="Zheng Z."/>
        </authorList>
    </citation>
    <scope>NUCLEOTIDE SEQUENCE</scope>
    <source>
        <strain evidence="9">ZZ-2019</strain>
        <tissue evidence="9">Adductor muscle</tissue>
    </source>
</reference>
<dbReference type="Gene3D" id="3.90.70.10">
    <property type="entry name" value="Cysteine proteinases"/>
    <property type="match status" value="1"/>
</dbReference>
<dbReference type="Pfam" id="PF00168">
    <property type="entry name" value="C2"/>
    <property type="match status" value="1"/>
</dbReference>
<feature type="active site" evidence="5 6">
    <location>
        <position position="85"/>
    </location>
</feature>
<comment type="caution">
    <text evidence="9">The sequence shown here is derived from an EMBL/GenBank/DDBJ whole genome shotgun (WGS) entry which is preliminary data.</text>
</comment>
<dbReference type="Gene3D" id="2.60.120.380">
    <property type="match status" value="1"/>
</dbReference>
<dbReference type="InterPro" id="IPR022683">
    <property type="entry name" value="Calpain_III"/>
</dbReference>
<dbReference type="SUPFAM" id="SSF54001">
    <property type="entry name" value="Cysteine proteinases"/>
    <property type="match status" value="1"/>
</dbReference>
<dbReference type="InterPro" id="IPR000008">
    <property type="entry name" value="C2_dom"/>
</dbReference>
<feature type="active site" evidence="5 6">
    <location>
        <position position="253"/>
    </location>
</feature>
<dbReference type="SMART" id="SM00230">
    <property type="entry name" value="CysPc"/>
    <property type="match status" value="1"/>
</dbReference>
<name>A0AA88XE17_PINIB</name>
<comment type="similarity">
    <text evidence="1">Belongs to the peptidase C2 family.</text>
</comment>
<feature type="active site" evidence="5 6">
    <location>
        <position position="285"/>
    </location>
</feature>
<dbReference type="CDD" id="cd00044">
    <property type="entry name" value="CysPc"/>
    <property type="match status" value="1"/>
</dbReference>
<dbReference type="SMART" id="SM00720">
    <property type="entry name" value="calpain_III"/>
    <property type="match status" value="1"/>
</dbReference>
<accession>A0AA88XE17</accession>
<dbReference type="Pfam" id="PF01067">
    <property type="entry name" value="Calpain_III"/>
    <property type="match status" value="1"/>
</dbReference>
<evidence type="ECO:0000256" key="1">
    <source>
        <dbReference type="ARBA" id="ARBA00007623"/>
    </source>
</evidence>
<evidence type="ECO:0000256" key="4">
    <source>
        <dbReference type="ARBA" id="ARBA00022807"/>
    </source>
</evidence>
<dbReference type="SUPFAM" id="SSF49562">
    <property type="entry name" value="C2 domain (Calcium/lipid-binding domain, CaLB)"/>
    <property type="match status" value="1"/>
</dbReference>
<evidence type="ECO:0008006" key="11">
    <source>
        <dbReference type="Google" id="ProtNLM"/>
    </source>
</evidence>
<feature type="domain" description="Calpain catalytic" evidence="8">
    <location>
        <begin position="30"/>
        <end position="344"/>
    </location>
</feature>
<dbReference type="Proteomes" id="UP001186944">
    <property type="component" value="Unassembled WGS sequence"/>
</dbReference>
<dbReference type="InterPro" id="IPR000169">
    <property type="entry name" value="Pept_cys_AS"/>
</dbReference>
<dbReference type="SMART" id="SM00239">
    <property type="entry name" value="C2"/>
    <property type="match status" value="1"/>
</dbReference>
<evidence type="ECO:0000256" key="5">
    <source>
        <dbReference type="PIRSR" id="PIRSR622684-1"/>
    </source>
</evidence>
<gene>
    <name evidence="9" type="ORF">FSP39_009044</name>
</gene>
<dbReference type="PANTHER" id="PTHR10183:SF379">
    <property type="entry name" value="CALPAIN-5"/>
    <property type="match status" value="1"/>
</dbReference>
<dbReference type="Pfam" id="PF00648">
    <property type="entry name" value="Peptidase_C2"/>
    <property type="match status" value="1"/>
</dbReference>
<dbReference type="InterPro" id="IPR022682">
    <property type="entry name" value="Calpain_domain_III"/>
</dbReference>
<evidence type="ECO:0000256" key="6">
    <source>
        <dbReference type="PROSITE-ProRule" id="PRU00239"/>
    </source>
</evidence>
<dbReference type="FunFam" id="3.90.70.10:FF:000001">
    <property type="entry name" value="Calpain-1 catalytic subunit"/>
    <property type="match status" value="1"/>
</dbReference>
<dbReference type="Gene3D" id="2.60.40.150">
    <property type="entry name" value="C2 domain"/>
    <property type="match status" value="1"/>
</dbReference>
<proteinExistence type="inferred from homology"/>
<dbReference type="EMBL" id="VSWD01000014">
    <property type="protein sequence ID" value="KAK3082918.1"/>
    <property type="molecule type" value="Genomic_DNA"/>
</dbReference>
<evidence type="ECO:0000259" key="8">
    <source>
        <dbReference type="PROSITE" id="PS50203"/>
    </source>
</evidence>
<dbReference type="InterPro" id="IPR001300">
    <property type="entry name" value="Peptidase_C2_calpain_cat"/>
</dbReference>